<evidence type="ECO:0000256" key="2">
    <source>
        <dbReference type="SAM" id="MobiDB-lite"/>
    </source>
</evidence>
<dbReference type="EMBL" id="FJUX01000061">
    <property type="protein sequence ID" value="CZT03271.1"/>
    <property type="molecule type" value="Genomic_DNA"/>
</dbReference>
<feature type="compositionally biased region" description="Basic and acidic residues" evidence="2">
    <location>
        <begin position="971"/>
        <end position="982"/>
    </location>
</feature>
<feature type="region of interest" description="Disordered" evidence="2">
    <location>
        <begin position="962"/>
        <end position="1004"/>
    </location>
</feature>
<feature type="region of interest" description="Disordered" evidence="2">
    <location>
        <begin position="856"/>
        <end position="875"/>
    </location>
</feature>
<dbReference type="GO" id="GO:0072659">
    <property type="term" value="P:protein localization to plasma membrane"/>
    <property type="evidence" value="ECO:0007669"/>
    <property type="project" value="InterPro"/>
</dbReference>
<feature type="compositionally biased region" description="Low complexity" evidence="2">
    <location>
        <begin position="792"/>
        <end position="802"/>
    </location>
</feature>
<dbReference type="PANTHER" id="PTHR47766">
    <property type="entry name" value="PROTEIN EFR3"/>
    <property type="match status" value="1"/>
</dbReference>
<dbReference type="InterPro" id="IPR049150">
    <property type="entry name" value="EFR3_HEAT-like_rpt"/>
</dbReference>
<feature type="compositionally biased region" description="Polar residues" evidence="2">
    <location>
        <begin position="886"/>
        <end position="897"/>
    </location>
</feature>
<keyword evidence="4" id="KW-1185">Reference proteome</keyword>
<dbReference type="Pfam" id="PF21072">
    <property type="entry name" value="EFR3"/>
    <property type="match status" value="1"/>
</dbReference>
<feature type="region of interest" description="Disordered" evidence="2">
    <location>
        <begin position="884"/>
        <end position="938"/>
    </location>
</feature>
<organism evidence="3 4">
    <name type="scientific">Rhynchosporium agropyri</name>
    <dbReference type="NCBI Taxonomy" id="914238"/>
    <lineage>
        <taxon>Eukaryota</taxon>
        <taxon>Fungi</taxon>
        <taxon>Dikarya</taxon>
        <taxon>Ascomycota</taxon>
        <taxon>Pezizomycotina</taxon>
        <taxon>Leotiomycetes</taxon>
        <taxon>Helotiales</taxon>
        <taxon>Ploettnerulaceae</taxon>
        <taxon>Rhynchosporium</taxon>
    </lineage>
</organism>
<accession>A0A1E1KYE3</accession>
<name>A0A1E1KYE3_9HELO</name>
<feature type="region of interest" description="Disordered" evidence="2">
    <location>
        <begin position="763"/>
        <end position="846"/>
    </location>
</feature>
<comment type="similarity">
    <text evidence="1">Belongs to the EFR3 family.</text>
</comment>
<dbReference type="PANTHER" id="PTHR47766:SF1">
    <property type="entry name" value="PROTEIN EFR3"/>
    <property type="match status" value="1"/>
</dbReference>
<dbReference type="InterPro" id="IPR039786">
    <property type="entry name" value="EFR3"/>
</dbReference>
<evidence type="ECO:0000313" key="4">
    <source>
        <dbReference type="Proteomes" id="UP000178912"/>
    </source>
</evidence>
<reference evidence="4" key="1">
    <citation type="submission" date="2016-03" db="EMBL/GenBank/DDBJ databases">
        <authorList>
            <person name="Guldener U."/>
        </authorList>
    </citation>
    <scope>NUCLEOTIDE SEQUENCE [LARGE SCALE GENOMIC DNA]</scope>
    <source>
        <strain evidence="4">04CH-RAC-A.6.1</strain>
    </source>
</reference>
<feature type="region of interest" description="Disordered" evidence="2">
    <location>
        <begin position="505"/>
        <end position="528"/>
    </location>
</feature>
<dbReference type="GO" id="GO:0005886">
    <property type="term" value="C:plasma membrane"/>
    <property type="evidence" value="ECO:0007669"/>
    <property type="project" value="TreeGrafter"/>
</dbReference>
<dbReference type="AlphaFoldDB" id="A0A1E1KYE3"/>
<protein>
    <submittedName>
        <fullName evidence="3">Related to myosins, conserved, ubiquitous membrane protein required for cell viability</fullName>
    </submittedName>
</protein>
<dbReference type="OrthoDB" id="19232at2759"/>
<evidence type="ECO:0000256" key="1">
    <source>
        <dbReference type="ARBA" id="ARBA00010216"/>
    </source>
</evidence>
<proteinExistence type="inferred from homology"/>
<gene>
    <name evidence="3" type="ORF">RAG0_10085</name>
</gene>
<dbReference type="Proteomes" id="UP000178912">
    <property type="component" value="Unassembled WGS sequence"/>
</dbReference>
<feature type="compositionally biased region" description="Polar residues" evidence="2">
    <location>
        <begin position="513"/>
        <end position="524"/>
    </location>
</feature>
<sequence length="1035" mass="112936">MVESSMPTFEAFCEHHDGASLSADQEYLHQYEEIVGMYASFASTRPPPTKIPISAPVSMRWRSVGLQAIKSVASSEALASLAGRQLDVIVPILLEILWTDTDDFLDVLEHRAGLEEKVDTEKLSRRRTSTATVRTADTAVDSSALAVSATTADADKVAEEDIGVTALQCLKQIFVVNNRSQIHGATLATLTFISDRIAQGESLIGRNHLRKDEHRGWATRMLGLLARWTPVQDRYIILVTVMDSLVRSQMADANLQHQLVLATMVDSLLRSDINLIGLSVMDVLLGLVQHVLRILQLDGANPHYQQNNGVGVARNENGDPIPSSGTGLVSTESATVPTNLRKDLLDRLQQCIGDLATHVYYADQISDMVSAILLRLKHSPLGGGINAVSAIENPAAASAAITSVGDLTEDSATDGFFSFDTAKIKALEAIKSILIVASTRNNISGVGSLGRNRVPVRVWEGTQWLLRDVDGRVRKAYADALLTWLEREVAKADLQAFEEKPKGLMKTSRDESATNLSKRAVSNTSHREKSVKPVRMTFLQLLHLAIYENALQYVDSEPDIILLHLLLANLVENLGVNAVRHGLPMIFRLQEDIIEVVTPLAKIRVGSLCHGYFWTLSEKFDFHTSQTGRFIQSEISRRRSKMFWVERVRLPPINIDQIGTPGETTSEQALPMEEVETESLRPFDDRFQMVKLISLSYAESMAASATSPPTSPGRSFSHPILSAAKPVAEDDRAMPDSMKEQMMLVWSKEAVVAMVLEGSKAVSLNGSKTGTNVTGHRNFLAVNGQGNTGATSSGSQSPQHHNQQSHRSRPNSTYGLVGGLGALQKLSKGSGHSPAPASESSRNSVTRVDQLKRVLSGQQNSAPDTSGVDHSDASSESIASYDFTPSEISFNPSQQHVGSMERSVSLRESNDRRRSRSRDRAASNGVHQRPLTSNTVLQNVNHDIREGTDEDFEAVPPVPHLPSSRTAEGTAVHDHALPEIRKGQSVRRSLKSRGGQSLQSSLWGEDANAVVDLENLLKSIEAGGEQKGNVAKPPY</sequence>
<feature type="compositionally biased region" description="Polar residues" evidence="2">
    <location>
        <begin position="763"/>
        <end position="775"/>
    </location>
</feature>
<evidence type="ECO:0000313" key="3">
    <source>
        <dbReference type="EMBL" id="CZT03271.1"/>
    </source>
</evidence>